<dbReference type="OrthoDB" id="5459937at2"/>
<dbReference type="GO" id="GO:0016747">
    <property type="term" value="F:acyltransferase activity, transferring groups other than amino-acyl groups"/>
    <property type="evidence" value="ECO:0007669"/>
    <property type="project" value="InterPro"/>
</dbReference>
<dbReference type="PROSITE" id="PS51186">
    <property type="entry name" value="GNAT"/>
    <property type="match status" value="1"/>
</dbReference>
<comment type="catalytic activity">
    <reaction evidence="3">
        <text>L-methionine sulfoximine + acetyl-CoA = N-acetyl-L-methionine sulfoximine + CoA + H(+)</text>
        <dbReference type="Rhea" id="RHEA:47660"/>
        <dbReference type="ChEBI" id="CHEBI:15378"/>
        <dbReference type="ChEBI" id="CHEBI:57287"/>
        <dbReference type="ChEBI" id="CHEBI:57288"/>
        <dbReference type="ChEBI" id="CHEBI:87826"/>
        <dbReference type="ChEBI" id="CHEBI:87827"/>
    </reaction>
</comment>
<dbReference type="Gene3D" id="3.40.630.30">
    <property type="match status" value="1"/>
</dbReference>
<dbReference type="Pfam" id="PF00583">
    <property type="entry name" value="Acetyltransf_1"/>
    <property type="match status" value="1"/>
</dbReference>
<protein>
    <submittedName>
        <fullName evidence="6">Acetyltransferase</fullName>
    </submittedName>
</protein>
<name>A0A023D1U4_ACIMT</name>
<dbReference type="EMBL" id="BAND01000013">
    <property type="protein sequence ID" value="GAJ28112.1"/>
    <property type="molecule type" value="Genomic_DNA"/>
</dbReference>
<proteinExistence type="predicted"/>
<accession>A0A023D1U4</accession>
<comment type="catalytic activity">
    <reaction evidence="4">
        <text>L-methionine sulfone + acetyl-CoA = N-acetyl-L-methionine sulfone + CoA + H(+)</text>
        <dbReference type="Rhea" id="RHEA:47656"/>
        <dbReference type="ChEBI" id="CHEBI:15378"/>
        <dbReference type="ChEBI" id="CHEBI:57287"/>
        <dbReference type="ChEBI" id="CHEBI:57288"/>
        <dbReference type="ChEBI" id="CHEBI:87824"/>
        <dbReference type="ChEBI" id="CHEBI:87825"/>
    </reaction>
</comment>
<evidence type="ECO:0000256" key="1">
    <source>
        <dbReference type="ARBA" id="ARBA00022679"/>
    </source>
</evidence>
<dbReference type="SUPFAM" id="SSF55729">
    <property type="entry name" value="Acyl-CoA N-acyltransferases (Nat)"/>
    <property type="match status" value="1"/>
</dbReference>
<dbReference type="AlphaFoldDB" id="A0A023D1U4"/>
<dbReference type="CDD" id="cd04301">
    <property type="entry name" value="NAT_SF"/>
    <property type="match status" value="1"/>
</dbReference>
<evidence type="ECO:0000259" key="5">
    <source>
        <dbReference type="PROSITE" id="PS51186"/>
    </source>
</evidence>
<keyword evidence="1 6" id="KW-0808">Transferase</keyword>
<dbReference type="InterPro" id="IPR016181">
    <property type="entry name" value="Acyl_CoA_acyltransferase"/>
</dbReference>
<dbReference type="RefSeq" id="WP_042056376.1">
    <property type="nucleotide sequence ID" value="NZ_BAND01000013.1"/>
</dbReference>
<dbReference type="FunFam" id="3.40.630.30:FF:000026">
    <property type="entry name" value="Phosphinothricin acetyltransferase"/>
    <property type="match status" value="1"/>
</dbReference>
<evidence type="ECO:0000313" key="6">
    <source>
        <dbReference type="EMBL" id="GAJ28112.1"/>
    </source>
</evidence>
<organism evidence="6 7">
    <name type="scientific">Acidomonas methanolica NBRC 104435</name>
    <dbReference type="NCBI Taxonomy" id="1231351"/>
    <lineage>
        <taxon>Bacteria</taxon>
        <taxon>Pseudomonadati</taxon>
        <taxon>Pseudomonadota</taxon>
        <taxon>Alphaproteobacteria</taxon>
        <taxon>Acetobacterales</taxon>
        <taxon>Acetobacteraceae</taxon>
        <taxon>Acidomonas</taxon>
    </lineage>
</organism>
<dbReference type="PANTHER" id="PTHR43072:SF23">
    <property type="entry name" value="UPF0039 PROTEIN C11D3.02C"/>
    <property type="match status" value="1"/>
</dbReference>
<sequence length="183" mass="20590">MIIRDARPNDIDAITAIYNHAVAHTTAIWNETLADREDRLAWLVQRQGAGWPVLVAVDPRETILGYATYGPWRPHEGYRHTVEHSVYVDPAQQGKGVGTLLMRALIDRARAQKMHVMVGGIEAGNMASLRLHEALGFERTGLLKEVGMKFGRWLDLAFLQLTLDRRSPEDAHPSSDCNSNNRR</sequence>
<keyword evidence="7" id="KW-1185">Reference proteome</keyword>
<evidence type="ECO:0000313" key="7">
    <source>
        <dbReference type="Proteomes" id="UP000019760"/>
    </source>
</evidence>
<evidence type="ECO:0000256" key="2">
    <source>
        <dbReference type="ARBA" id="ARBA00023315"/>
    </source>
</evidence>
<keyword evidence="2" id="KW-0012">Acyltransferase</keyword>
<reference evidence="6 7" key="2">
    <citation type="journal article" date="2014" name="FEMS Microbiol. Lett.">
        <title>Draft genomic DNA sequence of the facultatively methylotrophic bacterium Acidomonas methanolica type strain MB58.</title>
        <authorList>
            <person name="Higashiura N."/>
            <person name="Hadano H."/>
            <person name="Hirakawa H."/>
            <person name="Matsutani M."/>
            <person name="Takabe S."/>
            <person name="Matsushita K."/>
            <person name="Azuma Y."/>
        </authorList>
    </citation>
    <scope>NUCLEOTIDE SEQUENCE [LARGE SCALE GENOMIC DNA]</scope>
    <source>
        <strain evidence="6 7">MB58</strain>
    </source>
</reference>
<evidence type="ECO:0000256" key="3">
    <source>
        <dbReference type="ARBA" id="ARBA00050603"/>
    </source>
</evidence>
<dbReference type="InterPro" id="IPR000182">
    <property type="entry name" value="GNAT_dom"/>
</dbReference>
<dbReference type="PANTHER" id="PTHR43072">
    <property type="entry name" value="N-ACETYLTRANSFERASE"/>
    <property type="match status" value="1"/>
</dbReference>
<gene>
    <name evidence="6" type="ORF">Amme_013_076</name>
</gene>
<dbReference type="Proteomes" id="UP000019760">
    <property type="component" value="Unassembled WGS sequence"/>
</dbReference>
<reference evidence="7" key="1">
    <citation type="journal article" date="2014" name="FEMS Microbiol. Lett.">
        <title>Draft Genomic DNA Sequence of the Facultatively Methylotrophic Bacterium Acidomonas methanolica type strain MB58.</title>
        <authorList>
            <person name="Higashiura N."/>
            <person name="Hadano H."/>
            <person name="Hirakawa H."/>
            <person name="Matsutani M."/>
            <person name="Takabe S."/>
            <person name="Matsushita K."/>
            <person name="Azuma Y."/>
        </authorList>
    </citation>
    <scope>NUCLEOTIDE SEQUENCE [LARGE SCALE GENOMIC DNA]</scope>
    <source>
        <strain evidence="7">MB58</strain>
    </source>
</reference>
<evidence type="ECO:0000256" key="4">
    <source>
        <dbReference type="ARBA" id="ARBA00051334"/>
    </source>
</evidence>
<comment type="caution">
    <text evidence="6">The sequence shown here is derived from an EMBL/GenBank/DDBJ whole genome shotgun (WGS) entry which is preliminary data.</text>
</comment>
<feature type="domain" description="N-acetyltransferase" evidence="5">
    <location>
        <begin position="1"/>
        <end position="164"/>
    </location>
</feature>